<proteinExistence type="predicted"/>
<dbReference type="EMBL" id="BGPR01233394">
    <property type="protein sequence ID" value="GBL83848.1"/>
    <property type="molecule type" value="Genomic_DNA"/>
</dbReference>
<reference evidence="1 2" key="1">
    <citation type="journal article" date="2019" name="Sci. Rep.">
        <title>Orb-weaving spider Araneus ventricosus genome elucidates the spidroin gene catalogue.</title>
        <authorList>
            <person name="Kono N."/>
            <person name="Nakamura H."/>
            <person name="Ohtoshi R."/>
            <person name="Moran D.A.P."/>
            <person name="Shinohara A."/>
            <person name="Yoshida Y."/>
            <person name="Fujiwara M."/>
            <person name="Mori M."/>
            <person name="Tomita M."/>
            <person name="Arakawa K."/>
        </authorList>
    </citation>
    <scope>NUCLEOTIDE SEQUENCE [LARGE SCALE GENOMIC DNA]</scope>
</reference>
<sequence length="37" mass="4119">MILMMASSGAVEIMVRMPIMLEGLGEREVRLKVSPNE</sequence>
<keyword evidence="2" id="KW-1185">Reference proteome</keyword>
<accession>A0A4Y2AVU6</accession>
<dbReference type="Proteomes" id="UP000499080">
    <property type="component" value="Unassembled WGS sequence"/>
</dbReference>
<organism evidence="1 2">
    <name type="scientific">Araneus ventricosus</name>
    <name type="common">Orbweaver spider</name>
    <name type="synonym">Epeira ventricosa</name>
    <dbReference type="NCBI Taxonomy" id="182803"/>
    <lineage>
        <taxon>Eukaryota</taxon>
        <taxon>Metazoa</taxon>
        <taxon>Ecdysozoa</taxon>
        <taxon>Arthropoda</taxon>
        <taxon>Chelicerata</taxon>
        <taxon>Arachnida</taxon>
        <taxon>Araneae</taxon>
        <taxon>Araneomorphae</taxon>
        <taxon>Entelegynae</taxon>
        <taxon>Araneoidea</taxon>
        <taxon>Araneidae</taxon>
        <taxon>Araneus</taxon>
    </lineage>
</organism>
<feature type="non-terminal residue" evidence="1">
    <location>
        <position position="37"/>
    </location>
</feature>
<name>A0A4Y2AVU6_ARAVE</name>
<protein>
    <submittedName>
        <fullName evidence="1">Uncharacterized protein</fullName>
    </submittedName>
</protein>
<comment type="caution">
    <text evidence="1">The sequence shown here is derived from an EMBL/GenBank/DDBJ whole genome shotgun (WGS) entry which is preliminary data.</text>
</comment>
<gene>
    <name evidence="1" type="ORF">AVEN_151599_1</name>
</gene>
<evidence type="ECO:0000313" key="2">
    <source>
        <dbReference type="Proteomes" id="UP000499080"/>
    </source>
</evidence>
<evidence type="ECO:0000313" key="1">
    <source>
        <dbReference type="EMBL" id="GBL83848.1"/>
    </source>
</evidence>
<dbReference type="AlphaFoldDB" id="A0A4Y2AVU6"/>